<gene>
    <name evidence="1" type="ORF">DQQ10_19745</name>
</gene>
<evidence type="ECO:0000313" key="1">
    <source>
        <dbReference type="EMBL" id="RAV99451.1"/>
    </source>
</evidence>
<comment type="caution">
    <text evidence="1">The sequence shown here is derived from an EMBL/GenBank/DDBJ whole genome shotgun (WGS) entry which is preliminary data.</text>
</comment>
<dbReference type="RefSeq" id="WP_112748640.1">
    <property type="nucleotide sequence ID" value="NZ_QMFY01000011.1"/>
</dbReference>
<dbReference type="Proteomes" id="UP000251889">
    <property type="component" value="Unassembled WGS sequence"/>
</dbReference>
<keyword evidence="2" id="KW-1185">Reference proteome</keyword>
<dbReference type="EMBL" id="QMFY01000011">
    <property type="protein sequence ID" value="RAV99451.1"/>
    <property type="molecule type" value="Genomic_DNA"/>
</dbReference>
<protein>
    <submittedName>
        <fullName evidence="1">Uncharacterized protein</fullName>
    </submittedName>
</protein>
<evidence type="ECO:0000313" key="2">
    <source>
        <dbReference type="Proteomes" id="UP000251889"/>
    </source>
</evidence>
<accession>A0A364XYQ2</accession>
<dbReference type="AlphaFoldDB" id="A0A364XYQ2"/>
<organism evidence="1 2">
    <name type="scientific">Pseudochryseolinea flava</name>
    <dbReference type="NCBI Taxonomy" id="2059302"/>
    <lineage>
        <taxon>Bacteria</taxon>
        <taxon>Pseudomonadati</taxon>
        <taxon>Bacteroidota</taxon>
        <taxon>Cytophagia</taxon>
        <taxon>Cytophagales</taxon>
        <taxon>Fulvivirgaceae</taxon>
        <taxon>Pseudochryseolinea</taxon>
    </lineage>
</organism>
<sequence length="82" mass="9082">MAVIARKVDALLERYRNDHPGKPLYIIMSTDDADHLLAEAKELAGLSDGHITTSYKDIKVVSSLNVKDGEFYFTNDLPETGS</sequence>
<name>A0A364XYQ2_9BACT</name>
<reference evidence="1 2" key="1">
    <citation type="submission" date="2018-06" db="EMBL/GenBank/DDBJ databases">
        <title>Chryseolinea flavus sp. nov., a member of the phylum Bacteroidetes isolated from soil.</title>
        <authorList>
            <person name="Li Y."/>
            <person name="Wang J."/>
        </authorList>
    </citation>
    <scope>NUCLEOTIDE SEQUENCE [LARGE SCALE GENOMIC DNA]</scope>
    <source>
        <strain evidence="1 2">SDU1-6</strain>
    </source>
</reference>
<proteinExistence type="predicted"/>